<dbReference type="Gene3D" id="1.20.1440.110">
    <property type="entry name" value="acylaminoacyl peptidase"/>
    <property type="match status" value="1"/>
</dbReference>
<organism evidence="2 3">
    <name type="scientific">Chelatococcus caeni</name>
    <dbReference type="NCBI Taxonomy" id="1348468"/>
    <lineage>
        <taxon>Bacteria</taxon>
        <taxon>Pseudomonadati</taxon>
        <taxon>Pseudomonadota</taxon>
        <taxon>Alphaproteobacteria</taxon>
        <taxon>Hyphomicrobiales</taxon>
        <taxon>Chelatococcaceae</taxon>
        <taxon>Chelatococcus</taxon>
    </lineage>
</organism>
<dbReference type="GO" id="GO:0006508">
    <property type="term" value="P:proteolysis"/>
    <property type="evidence" value="ECO:0007669"/>
    <property type="project" value="InterPro"/>
</dbReference>
<keyword evidence="3" id="KW-1185">Reference proteome</keyword>
<dbReference type="SUPFAM" id="SSF53474">
    <property type="entry name" value="alpha/beta-Hydrolases"/>
    <property type="match status" value="1"/>
</dbReference>
<dbReference type="PANTHER" id="PTHR22946:SF12">
    <property type="entry name" value="CONIDIAL PIGMENT BIOSYNTHESIS PROTEIN AYG1 (AFU_ORTHOLOGUE AFUA_2G17550)"/>
    <property type="match status" value="1"/>
</dbReference>
<gene>
    <name evidence="2" type="ORF">GGR16_001827</name>
</gene>
<sequence length="401" mass="43473">MAAIERTATRIAGFANPELDFQLMRMLGAASYGGGAPGEIFAARAGLDETPREWPRRFADLAAGIERLADVALGRGHRVSAREHYGRASMYYRSAEYFCDPFVGEALQYGLASQRCFAAAMPLFADNVIAIDIPFGDVLLPGYFCAPAGGAVDGRTLVAITGFDGTNEEMFFSAARAGLERGFNVLLAQGPGQVSAMRRYPDLVFRPDYEAPLAAVIDAALARPDVNGDRLGLYGVSFGGYFATRAAIHDPRLKALVLNSPIVDLKAYLLGFMPPGAEEMEDLPLAYVDEIPDEMMPVTMKLSFKSACRRYGVDGTHAWLKRLADFRAEEGLERIACPTLAVVGEGEGEEALRQLDVFAAKVGGRVTRHVFTRAEGADMHCQVGNLPLGLAVVYDWLEEVL</sequence>
<dbReference type="InterPro" id="IPR050261">
    <property type="entry name" value="FrsA_esterase"/>
</dbReference>
<feature type="domain" description="Peptidase S9 prolyl oligopeptidase catalytic" evidence="1">
    <location>
        <begin position="214"/>
        <end position="271"/>
    </location>
</feature>
<dbReference type="EMBL" id="JACIEN010000002">
    <property type="protein sequence ID" value="MBB4016798.1"/>
    <property type="molecule type" value="Genomic_DNA"/>
</dbReference>
<accession>A0A840BZE0</accession>
<evidence type="ECO:0000313" key="2">
    <source>
        <dbReference type="EMBL" id="MBB4016798.1"/>
    </source>
</evidence>
<name>A0A840BZE0_9HYPH</name>
<proteinExistence type="predicted"/>
<dbReference type="InterPro" id="IPR029058">
    <property type="entry name" value="AB_hydrolase_fold"/>
</dbReference>
<evidence type="ECO:0000313" key="3">
    <source>
        <dbReference type="Proteomes" id="UP000577362"/>
    </source>
</evidence>
<comment type="caution">
    <text evidence="2">The sequence shown here is derived from an EMBL/GenBank/DDBJ whole genome shotgun (WGS) entry which is preliminary data.</text>
</comment>
<dbReference type="Proteomes" id="UP000577362">
    <property type="component" value="Unassembled WGS sequence"/>
</dbReference>
<evidence type="ECO:0000259" key="1">
    <source>
        <dbReference type="Pfam" id="PF00326"/>
    </source>
</evidence>
<dbReference type="Gene3D" id="3.40.50.1820">
    <property type="entry name" value="alpha/beta hydrolase"/>
    <property type="match status" value="1"/>
</dbReference>
<dbReference type="GO" id="GO:0008236">
    <property type="term" value="F:serine-type peptidase activity"/>
    <property type="evidence" value="ECO:0007669"/>
    <property type="project" value="InterPro"/>
</dbReference>
<dbReference type="Pfam" id="PF00326">
    <property type="entry name" value="Peptidase_S9"/>
    <property type="match status" value="1"/>
</dbReference>
<reference evidence="2 3" key="1">
    <citation type="submission" date="2020-08" db="EMBL/GenBank/DDBJ databases">
        <title>Genomic Encyclopedia of Type Strains, Phase IV (KMG-IV): sequencing the most valuable type-strain genomes for metagenomic binning, comparative biology and taxonomic classification.</title>
        <authorList>
            <person name="Goeker M."/>
        </authorList>
    </citation>
    <scope>NUCLEOTIDE SEQUENCE [LARGE SCALE GENOMIC DNA]</scope>
    <source>
        <strain evidence="2 3">DSM 103737</strain>
    </source>
</reference>
<dbReference type="InterPro" id="IPR001375">
    <property type="entry name" value="Peptidase_S9_cat"/>
</dbReference>
<dbReference type="AlphaFoldDB" id="A0A840BZE0"/>
<dbReference type="PANTHER" id="PTHR22946">
    <property type="entry name" value="DIENELACTONE HYDROLASE DOMAIN-CONTAINING PROTEIN-RELATED"/>
    <property type="match status" value="1"/>
</dbReference>
<protein>
    <submittedName>
        <fullName evidence="2">Pimeloyl-ACP methyl ester carboxylesterase</fullName>
    </submittedName>
</protein>
<dbReference type="RefSeq" id="WP_183316404.1">
    <property type="nucleotide sequence ID" value="NZ_JACIEN010000002.1"/>
</dbReference>